<evidence type="ECO:0000256" key="1">
    <source>
        <dbReference type="ARBA" id="ARBA00004162"/>
    </source>
</evidence>
<dbReference type="InterPro" id="IPR028987">
    <property type="entry name" value="ATP_synth_B-like_membr_sf"/>
</dbReference>
<evidence type="ECO:0000256" key="3">
    <source>
        <dbReference type="ARBA" id="ARBA00022448"/>
    </source>
</evidence>
<evidence type="ECO:0000256" key="5">
    <source>
        <dbReference type="ARBA" id="ARBA00022692"/>
    </source>
</evidence>
<dbReference type="SUPFAM" id="SSF81573">
    <property type="entry name" value="F1F0 ATP synthase subunit B, membrane domain"/>
    <property type="match status" value="1"/>
</dbReference>
<dbReference type="HAMAP" id="MF_01398">
    <property type="entry name" value="ATP_synth_b_bprime"/>
    <property type="match status" value="1"/>
</dbReference>
<comment type="caution">
    <text evidence="16">The sequence shown here is derived from an EMBL/GenBank/DDBJ whole genome shotgun (WGS) entry which is preliminary data.</text>
</comment>
<feature type="coiled-coil region" evidence="15">
    <location>
        <begin position="34"/>
        <end position="82"/>
    </location>
</feature>
<comment type="function">
    <text evidence="11 13">F(1)F(0) ATP synthase produces ATP from ADP in the presence of a proton or sodium gradient. F-type ATPases consist of two structural domains, F(1) containing the extramembraneous catalytic core and F(0) containing the membrane proton channel, linked together by a central stalk and a peripheral stalk. During catalysis, ATP synthesis in the catalytic domain of F(1) is coupled via a rotary mechanism of the central stalk subunits to proton translocation.</text>
</comment>
<evidence type="ECO:0000313" key="17">
    <source>
        <dbReference type="Proteomes" id="UP001596435"/>
    </source>
</evidence>
<keyword evidence="17" id="KW-1185">Reference proteome</keyword>
<dbReference type="InterPro" id="IPR002146">
    <property type="entry name" value="ATP_synth_b/b'su_bac/chlpt"/>
</dbReference>
<dbReference type="InterPro" id="IPR050059">
    <property type="entry name" value="ATP_synthase_B_chain"/>
</dbReference>
<dbReference type="PANTHER" id="PTHR33445:SF1">
    <property type="entry name" value="ATP SYNTHASE SUBUNIT B"/>
    <property type="match status" value="1"/>
</dbReference>
<proteinExistence type="inferred from homology"/>
<keyword evidence="13" id="KW-1003">Cell membrane</keyword>
<evidence type="ECO:0000256" key="7">
    <source>
        <dbReference type="ARBA" id="ARBA00022989"/>
    </source>
</evidence>
<evidence type="ECO:0000256" key="4">
    <source>
        <dbReference type="ARBA" id="ARBA00022547"/>
    </source>
</evidence>
<dbReference type="Pfam" id="PF00430">
    <property type="entry name" value="ATP-synt_B"/>
    <property type="match status" value="1"/>
</dbReference>
<keyword evidence="6 13" id="KW-0375">Hydrogen ion transport</keyword>
<evidence type="ECO:0000256" key="13">
    <source>
        <dbReference type="HAMAP-Rule" id="MF_01398"/>
    </source>
</evidence>
<comment type="similarity">
    <text evidence="2 13 14">Belongs to the ATPase B chain family.</text>
</comment>
<dbReference type="RefSeq" id="WP_380232033.1">
    <property type="nucleotide sequence ID" value="NZ_JBHSVH010000002.1"/>
</dbReference>
<evidence type="ECO:0000256" key="15">
    <source>
        <dbReference type="SAM" id="Coils"/>
    </source>
</evidence>
<dbReference type="PANTHER" id="PTHR33445">
    <property type="entry name" value="ATP SYNTHASE SUBUNIT B', CHLOROPLASTIC"/>
    <property type="match status" value="1"/>
</dbReference>
<sequence>MGPLTPNPAELVLGLICFFVIFGLLGRLVLPRIERTLAERADATEGRLERAEAARSEALAVYREYRAELDGARHEAARIRQRAAEEGAALVAAVRAEGQRQRDELVAAARVQLAADRVIAEAVLREDVVALATELAGRVVGEELAGRPRTRASVDAFFAELAAREPGTARP</sequence>
<evidence type="ECO:0000256" key="12">
    <source>
        <dbReference type="ARBA" id="ARBA00025830"/>
    </source>
</evidence>
<accession>A0ABW2G1X1</accession>
<keyword evidence="3 13" id="KW-0813">Transport</keyword>
<reference evidence="17" key="1">
    <citation type="journal article" date="2019" name="Int. J. Syst. Evol. Microbiol.">
        <title>The Global Catalogue of Microorganisms (GCM) 10K type strain sequencing project: providing services to taxonomists for standard genome sequencing and annotation.</title>
        <authorList>
            <consortium name="The Broad Institute Genomics Platform"/>
            <consortium name="The Broad Institute Genome Sequencing Center for Infectious Disease"/>
            <person name="Wu L."/>
            <person name="Ma J."/>
        </authorList>
    </citation>
    <scope>NUCLEOTIDE SEQUENCE [LARGE SCALE GENOMIC DNA]</scope>
    <source>
        <strain evidence="17">CGMCC 1.12859</strain>
    </source>
</reference>
<feature type="transmembrane region" description="Helical" evidence="13">
    <location>
        <begin position="12"/>
        <end position="30"/>
    </location>
</feature>
<keyword evidence="5 13" id="KW-0812">Transmembrane</keyword>
<dbReference type="EMBL" id="JBHTAJ010000052">
    <property type="protein sequence ID" value="MFC7182745.1"/>
    <property type="molecule type" value="Genomic_DNA"/>
</dbReference>
<keyword evidence="10 13" id="KW-0066">ATP synthesis</keyword>
<evidence type="ECO:0000256" key="11">
    <source>
        <dbReference type="ARBA" id="ARBA00025198"/>
    </source>
</evidence>
<organism evidence="16 17">
    <name type="scientific">Kitasatospora paranensis</name>
    <dbReference type="NCBI Taxonomy" id="258053"/>
    <lineage>
        <taxon>Bacteria</taxon>
        <taxon>Bacillati</taxon>
        <taxon>Actinomycetota</taxon>
        <taxon>Actinomycetes</taxon>
        <taxon>Kitasatosporales</taxon>
        <taxon>Streptomycetaceae</taxon>
        <taxon>Kitasatospora</taxon>
    </lineage>
</organism>
<name>A0ABW2G1X1_9ACTN</name>
<evidence type="ECO:0000256" key="9">
    <source>
        <dbReference type="ARBA" id="ARBA00023136"/>
    </source>
</evidence>
<evidence type="ECO:0000256" key="10">
    <source>
        <dbReference type="ARBA" id="ARBA00023310"/>
    </source>
</evidence>
<comment type="subunit">
    <text evidence="12 13">F-type ATPases have 2 components, F(1) - the catalytic core - and F(0) - the membrane proton channel. F(1) has five subunits: alpha(3), beta(3), gamma(1), delta(1), epsilon(1). F(0) has three main subunits: a(1), b(2) and c(10-14). The alpha and beta chains form an alternating ring which encloses part of the gamma chain. F(1) is attached to F(0) by a central stalk formed by the gamma and epsilon chains, while a peripheral stalk is formed by the delta and b chains.</text>
</comment>
<gene>
    <name evidence="13" type="primary">atpF</name>
    <name evidence="16" type="ORF">ACFQMG_24650</name>
</gene>
<keyword evidence="7 13" id="KW-1133">Transmembrane helix</keyword>
<evidence type="ECO:0000256" key="2">
    <source>
        <dbReference type="ARBA" id="ARBA00005513"/>
    </source>
</evidence>
<comment type="function">
    <text evidence="13">Component of the F(0) channel, it forms part of the peripheral stalk, linking F(1) to F(0).</text>
</comment>
<evidence type="ECO:0000313" key="16">
    <source>
        <dbReference type="EMBL" id="MFC7182745.1"/>
    </source>
</evidence>
<dbReference type="CDD" id="cd06503">
    <property type="entry name" value="ATP-synt_Fo_b"/>
    <property type="match status" value="1"/>
</dbReference>
<dbReference type="Proteomes" id="UP001596435">
    <property type="component" value="Unassembled WGS sequence"/>
</dbReference>
<keyword evidence="15" id="KW-0175">Coiled coil</keyword>
<keyword evidence="9 13" id="KW-0472">Membrane</keyword>
<protein>
    <recommendedName>
        <fullName evidence="13">ATP synthase subunit b</fullName>
    </recommendedName>
    <alternativeName>
        <fullName evidence="13">ATP synthase F(0) sector subunit b</fullName>
    </alternativeName>
    <alternativeName>
        <fullName evidence="13">ATPase subunit I</fullName>
    </alternativeName>
    <alternativeName>
        <fullName evidence="13">F-type ATPase subunit b</fullName>
        <shortName evidence="13">F-ATPase subunit b</shortName>
    </alternativeName>
</protein>
<keyword evidence="4 13" id="KW-0138">CF(0)</keyword>
<evidence type="ECO:0000256" key="8">
    <source>
        <dbReference type="ARBA" id="ARBA00023065"/>
    </source>
</evidence>
<comment type="subcellular location">
    <subcellularLocation>
        <location evidence="1 13">Cell membrane</location>
        <topology evidence="1 13">Single-pass membrane protein</topology>
    </subcellularLocation>
</comment>
<keyword evidence="8 13" id="KW-0406">Ion transport</keyword>
<evidence type="ECO:0000256" key="14">
    <source>
        <dbReference type="RuleBase" id="RU003848"/>
    </source>
</evidence>
<evidence type="ECO:0000256" key="6">
    <source>
        <dbReference type="ARBA" id="ARBA00022781"/>
    </source>
</evidence>